<dbReference type="AlphaFoldDB" id="A0A0U2V674"/>
<sequence length="88" mass="9188">MRVAALFYACLLLANHSAARPQNNFLGIPPIGGLTQTQATIGAALGLGGAVLGGALLGSKAAQLTNSLFRRNRNRGKRSLGPIFLMRN</sequence>
<feature type="signal peptide" evidence="1">
    <location>
        <begin position="1"/>
        <end position="19"/>
    </location>
</feature>
<feature type="chain" id="PRO_5006832848" evidence="1">
    <location>
        <begin position="20"/>
        <end position="88"/>
    </location>
</feature>
<keyword evidence="1" id="KW-0732">Signal</keyword>
<reference evidence="2" key="1">
    <citation type="journal article" date="2015" name="Sci. Rep.">
        <title>Spliced leader RNA trans-splicing discovered in copepods.</title>
        <authorList>
            <person name="Yang F."/>
            <person name="Xu D."/>
            <person name="Zhuang Y."/>
            <person name="Yi X."/>
            <person name="Huang Y."/>
            <person name="Chen H."/>
            <person name="Lin S."/>
            <person name="Campbell D.A."/>
            <person name="Sturm N.R."/>
            <person name="Liu G."/>
            <person name="Zhang H."/>
        </authorList>
    </citation>
    <scope>NUCLEOTIDE SEQUENCE</scope>
</reference>
<protein>
    <submittedName>
        <fullName evidence="2">Uncharacterized protein</fullName>
    </submittedName>
</protein>
<proteinExistence type="evidence at transcript level"/>
<evidence type="ECO:0000313" key="2">
    <source>
        <dbReference type="EMBL" id="ALS04517.1"/>
    </source>
</evidence>
<organism evidence="2">
    <name type="scientific">Acartia pacifica</name>
    <name type="common">Copepod</name>
    <dbReference type="NCBI Taxonomy" id="335913"/>
    <lineage>
        <taxon>Eukaryota</taxon>
        <taxon>Metazoa</taxon>
        <taxon>Ecdysozoa</taxon>
        <taxon>Arthropoda</taxon>
        <taxon>Crustacea</taxon>
        <taxon>Multicrustacea</taxon>
        <taxon>Hexanauplia</taxon>
        <taxon>Copepoda</taxon>
        <taxon>Calanoida</taxon>
        <taxon>Acartiidae</taxon>
        <taxon>Acartia</taxon>
    </lineage>
</organism>
<name>A0A0U2V674_ACAPC</name>
<accession>A0A0U2V674</accession>
<evidence type="ECO:0000256" key="1">
    <source>
        <dbReference type="SAM" id="SignalP"/>
    </source>
</evidence>
<dbReference type="EMBL" id="KT754683">
    <property type="protein sequence ID" value="ALS04517.1"/>
    <property type="molecule type" value="mRNA"/>
</dbReference>